<proteinExistence type="predicted"/>
<feature type="domain" description="Polymerase beta nucleotidyltransferase" evidence="1">
    <location>
        <begin position="5"/>
        <end position="98"/>
    </location>
</feature>
<dbReference type="SUPFAM" id="SSF81301">
    <property type="entry name" value="Nucleotidyltransferase"/>
    <property type="match status" value="1"/>
</dbReference>
<dbReference type="Gene3D" id="3.30.460.10">
    <property type="entry name" value="Beta Polymerase, domain 2"/>
    <property type="match status" value="1"/>
</dbReference>
<name>A0A7U6JH83_CALEA</name>
<dbReference type="EMBL" id="AP012051">
    <property type="protein sequence ID" value="BAL81652.1"/>
    <property type="molecule type" value="Genomic_DNA"/>
</dbReference>
<dbReference type="AlphaFoldDB" id="A0A7U6JH83"/>
<dbReference type="PANTHER" id="PTHR43852:SF3">
    <property type="entry name" value="NUCLEOTIDYLTRANSFERASE"/>
    <property type="match status" value="1"/>
</dbReference>
<keyword evidence="3" id="KW-1185">Reference proteome</keyword>
<reference evidence="2 3" key="1">
    <citation type="submission" date="2011-01" db="EMBL/GenBank/DDBJ databases">
        <title>Whole genome sequence of Caldisericum exile AZM16c01.</title>
        <authorList>
            <person name="Narita-Yamada S."/>
            <person name="Kawakoshi A."/>
            <person name="Nakamura S."/>
            <person name="Sasagawa M."/>
            <person name="Fukada J."/>
            <person name="Sekine M."/>
            <person name="Kato Y."/>
            <person name="Fukai R."/>
            <person name="Sasaki K."/>
            <person name="Hanamaki A."/>
            <person name="Narita H."/>
            <person name="Konno Y."/>
            <person name="Mori K."/>
            <person name="Yamazaki S."/>
            <person name="Suzuki K."/>
            <person name="Fujita N."/>
        </authorList>
    </citation>
    <scope>NUCLEOTIDE SEQUENCE [LARGE SCALE GENOMIC DNA]</scope>
    <source>
        <strain evidence="3">DSM 21853 / NBRC 104410 / AZM16c01</strain>
    </source>
</reference>
<dbReference type="InterPro" id="IPR052930">
    <property type="entry name" value="TA_antitoxin_MntA"/>
</dbReference>
<dbReference type="InterPro" id="IPR041633">
    <property type="entry name" value="Polbeta"/>
</dbReference>
<dbReference type="RefSeq" id="WP_014454047.1">
    <property type="nucleotide sequence ID" value="NC_017096.1"/>
</dbReference>
<dbReference type="InterPro" id="IPR043519">
    <property type="entry name" value="NT_sf"/>
</dbReference>
<accession>A0A7U6JH83</accession>
<dbReference type="OrthoDB" id="9793109at2"/>
<dbReference type="Pfam" id="PF18765">
    <property type="entry name" value="Polbeta"/>
    <property type="match status" value="1"/>
</dbReference>
<dbReference type="Proteomes" id="UP000004793">
    <property type="component" value="Chromosome"/>
</dbReference>
<dbReference type="NCBIfam" id="NF047752">
    <property type="entry name" value="MntA_antitoxin"/>
    <property type="match status" value="1"/>
</dbReference>
<dbReference type="CDD" id="cd05403">
    <property type="entry name" value="NT_KNTase_like"/>
    <property type="match status" value="1"/>
</dbReference>
<organism evidence="2 3">
    <name type="scientific">Caldisericum exile (strain DSM 21853 / NBRC 104410 / AZM16c01)</name>
    <dbReference type="NCBI Taxonomy" id="511051"/>
    <lineage>
        <taxon>Bacteria</taxon>
        <taxon>Pseudomonadati</taxon>
        <taxon>Caldisericota/Cryosericota group</taxon>
        <taxon>Caldisericota</taxon>
        <taxon>Caldisericia</taxon>
        <taxon>Caldisericales</taxon>
        <taxon>Caldisericaceae</taxon>
        <taxon>Caldisericum</taxon>
    </lineage>
</organism>
<gene>
    <name evidence="2" type="ordered locus">CSE_15260</name>
</gene>
<sequence>MEEIKKITKILLKKRFITFAILFGSFATHKAKETSDIDLGIFLKKNLTILDLGELVSELETITKRQIDIVTLNKLYEENPSFAYSIITTGKVLFTKDKNALSEYKTKVFLYYFDFKPTLRLINEAFIKRISEGRIGDRNYTG</sequence>
<evidence type="ECO:0000313" key="3">
    <source>
        <dbReference type="Proteomes" id="UP000004793"/>
    </source>
</evidence>
<dbReference type="PANTHER" id="PTHR43852">
    <property type="entry name" value="NUCLEOTIDYLTRANSFERASE"/>
    <property type="match status" value="1"/>
</dbReference>
<evidence type="ECO:0000313" key="2">
    <source>
        <dbReference type="EMBL" id="BAL81652.1"/>
    </source>
</evidence>
<dbReference type="KEGG" id="cex:CSE_15260"/>
<protein>
    <recommendedName>
        <fullName evidence="1">Polymerase beta nucleotidyltransferase domain-containing protein</fullName>
    </recommendedName>
</protein>
<evidence type="ECO:0000259" key="1">
    <source>
        <dbReference type="Pfam" id="PF18765"/>
    </source>
</evidence>